<dbReference type="Proteomes" id="UP000010388">
    <property type="component" value="Chromosome"/>
</dbReference>
<organism evidence="3 4">
    <name type="scientific">Cyanobium gracile (strain ATCC 27147 / PCC 6307)</name>
    <dbReference type="NCBI Taxonomy" id="292564"/>
    <lineage>
        <taxon>Bacteria</taxon>
        <taxon>Bacillati</taxon>
        <taxon>Cyanobacteriota</taxon>
        <taxon>Cyanophyceae</taxon>
        <taxon>Synechococcales</taxon>
        <taxon>Prochlorococcaceae</taxon>
        <taxon>Cyanobium</taxon>
    </lineage>
</organism>
<name>K9P7Y5_CYAGP</name>
<dbReference type="InterPro" id="IPR036928">
    <property type="entry name" value="AS_sf"/>
</dbReference>
<dbReference type="Pfam" id="PF01425">
    <property type="entry name" value="Amidase"/>
    <property type="match status" value="1"/>
</dbReference>
<dbReference type="EMBL" id="CP003495">
    <property type="protein sequence ID" value="AFY28679.1"/>
    <property type="molecule type" value="Genomic_DNA"/>
</dbReference>
<feature type="domain" description="Amidase" evidence="2">
    <location>
        <begin position="40"/>
        <end position="289"/>
    </location>
</feature>
<dbReference type="STRING" id="292564.Cyagr_1515"/>
<dbReference type="PATRIC" id="fig|292564.3.peg.1443"/>
<keyword evidence="3" id="KW-0808">Transferase</keyword>
<dbReference type="PANTHER" id="PTHR42678:SF34">
    <property type="entry name" value="OS04G0183300 PROTEIN"/>
    <property type="match status" value="1"/>
</dbReference>
<dbReference type="eggNOG" id="COG0154">
    <property type="taxonomic scope" value="Bacteria"/>
</dbReference>
<dbReference type="AlphaFoldDB" id="K9P7Y5"/>
<dbReference type="KEGG" id="cgc:Cyagr_1515"/>
<protein>
    <submittedName>
        <fullName evidence="3">Amidase, Asp-tRNAAsn/Glu-tRNAGln amidotransferase A subunit</fullName>
    </submittedName>
</protein>
<gene>
    <name evidence="3" type="ordered locus">Cyagr_1515</name>
</gene>
<sequence>MAAAPAAPAAGEGAPSCEARIRAVQRDILGRNLATGSGPPLNAFQQLNPYALEQAAALDRARAAGAPAGPLDCLPLAVKDNFATADQPMAAGSLALLGNQPAADAEAVARLRAAGAIVVGTTTMDEFAFGIRGLSGAAGRVGNAYDAWLSPGGSSSGSAVAVAAGFVPLALGSDNCGSLRLPAVYNGAVTLRPTQGRFSSAGLLPLGFVNGTPGLIARDMGLLARGLAVLDPTWRPEQAVAPPDLRGRRLAVLARAGDQDLAPTTAAAAAALRQAVELLRAAGAEVLEALVVPGLDTRLGSDFVKGSGRRIDAQLARYPGSRRSWDDICGSGRLPPEWTPAECRDLMASDPAAEARALRRMDANRRRLEQALVAGRLDGLLLLSDRRGGAQRQPSPAITCMVSSTSGLPAVALPVAVDGRGLPVGLEILGAGGRDEDLIAIAAVLEARRGPLPPPRPVAPLPSPLDLAGHNRLVPLLGWNAWRSRRGEALGDLEPARFRALTRELLHRPGDGGKSEPAPTAPASP</sequence>
<proteinExistence type="predicted"/>
<evidence type="ECO:0000313" key="4">
    <source>
        <dbReference type="Proteomes" id="UP000010388"/>
    </source>
</evidence>
<dbReference type="SUPFAM" id="SSF75304">
    <property type="entry name" value="Amidase signature (AS) enzymes"/>
    <property type="match status" value="1"/>
</dbReference>
<accession>K9P7Y5</accession>
<dbReference type="InterPro" id="IPR023631">
    <property type="entry name" value="Amidase_dom"/>
</dbReference>
<dbReference type="GO" id="GO:0016740">
    <property type="term" value="F:transferase activity"/>
    <property type="evidence" value="ECO:0007669"/>
    <property type="project" value="UniProtKB-KW"/>
</dbReference>
<dbReference type="RefSeq" id="WP_015109130.1">
    <property type="nucleotide sequence ID" value="NC_019675.1"/>
</dbReference>
<dbReference type="HOGENOM" id="CLU_009600_14_2_3"/>
<evidence type="ECO:0000313" key="3">
    <source>
        <dbReference type="EMBL" id="AFY28679.1"/>
    </source>
</evidence>
<reference evidence="4" key="1">
    <citation type="journal article" date="2013" name="Proc. Natl. Acad. Sci. U.S.A.">
        <title>Improving the coverage of the cyanobacterial phylum using diversity-driven genome sequencing.</title>
        <authorList>
            <person name="Shih P.M."/>
            <person name="Wu D."/>
            <person name="Latifi A."/>
            <person name="Axen S.D."/>
            <person name="Fewer D.P."/>
            <person name="Talla E."/>
            <person name="Calteau A."/>
            <person name="Cai F."/>
            <person name="Tandeau de Marsac N."/>
            <person name="Rippka R."/>
            <person name="Herdman M."/>
            <person name="Sivonen K."/>
            <person name="Coursin T."/>
            <person name="Laurent T."/>
            <person name="Goodwin L."/>
            <person name="Nolan M."/>
            <person name="Davenport K.W."/>
            <person name="Han C.S."/>
            <person name="Rubin E.M."/>
            <person name="Eisen J.A."/>
            <person name="Woyke T."/>
            <person name="Gugger M."/>
            <person name="Kerfeld C.A."/>
        </authorList>
    </citation>
    <scope>NUCLEOTIDE SEQUENCE [LARGE SCALE GENOMIC DNA]</scope>
    <source>
        <strain evidence="4">ATCC 27147 / PCC 6307</strain>
    </source>
</reference>
<evidence type="ECO:0000259" key="2">
    <source>
        <dbReference type="Pfam" id="PF01425"/>
    </source>
</evidence>
<dbReference type="Gene3D" id="3.90.1300.10">
    <property type="entry name" value="Amidase signature (AS) domain"/>
    <property type="match status" value="1"/>
</dbReference>
<feature type="region of interest" description="Disordered" evidence="1">
    <location>
        <begin position="506"/>
        <end position="525"/>
    </location>
</feature>
<evidence type="ECO:0000256" key="1">
    <source>
        <dbReference type="SAM" id="MobiDB-lite"/>
    </source>
</evidence>
<dbReference type="PANTHER" id="PTHR42678">
    <property type="entry name" value="AMIDASE"/>
    <property type="match status" value="1"/>
</dbReference>